<dbReference type="CDD" id="cd03213">
    <property type="entry name" value="ABCG_EPDR"/>
    <property type="match status" value="1"/>
</dbReference>
<evidence type="ECO:0000256" key="6">
    <source>
        <dbReference type="ARBA" id="ARBA00022989"/>
    </source>
</evidence>
<dbReference type="SUPFAM" id="SSF52540">
    <property type="entry name" value="P-loop containing nucleoside triphosphate hydrolases"/>
    <property type="match status" value="1"/>
</dbReference>
<comment type="subcellular location">
    <subcellularLocation>
        <location evidence="1">Membrane</location>
        <topology evidence="1">Multi-pass membrane protein</topology>
    </subcellularLocation>
</comment>
<feature type="transmembrane region" description="Helical" evidence="8">
    <location>
        <begin position="922"/>
        <end position="941"/>
    </location>
</feature>
<dbReference type="InterPro" id="IPR003593">
    <property type="entry name" value="AAA+_ATPase"/>
</dbReference>
<dbReference type="PROSITE" id="PS00211">
    <property type="entry name" value="ABC_TRANSPORTER_1"/>
    <property type="match status" value="1"/>
</dbReference>
<keyword evidence="5" id="KW-0067">ATP-binding</keyword>
<dbReference type="SMART" id="SM00382">
    <property type="entry name" value="AAA"/>
    <property type="match status" value="1"/>
</dbReference>
<evidence type="ECO:0000313" key="11">
    <source>
        <dbReference type="Proteomes" id="UP001408356"/>
    </source>
</evidence>
<protein>
    <submittedName>
        <fullName evidence="10">ABC transporter domain-containing protein</fullName>
    </submittedName>
</protein>
<evidence type="ECO:0000256" key="2">
    <source>
        <dbReference type="ARBA" id="ARBA00022448"/>
    </source>
</evidence>
<feature type="transmembrane region" description="Helical" evidence="8">
    <location>
        <begin position="360"/>
        <end position="382"/>
    </location>
</feature>
<feature type="transmembrane region" description="Helical" evidence="8">
    <location>
        <begin position="947"/>
        <end position="968"/>
    </location>
</feature>
<keyword evidence="2" id="KW-0813">Transport</keyword>
<dbReference type="InterPro" id="IPR003439">
    <property type="entry name" value="ABC_transporter-like_ATP-bd"/>
</dbReference>
<dbReference type="PANTHER" id="PTHR48041">
    <property type="entry name" value="ABC TRANSPORTER G FAMILY MEMBER 28"/>
    <property type="match status" value="1"/>
</dbReference>
<dbReference type="Pfam" id="PF01061">
    <property type="entry name" value="ABC2_membrane"/>
    <property type="match status" value="1"/>
</dbReference>
<dbReference type="PANTHER" id="PTHR48041:SF91">
    <property type="entry name" value="ABC TRANSPORTER G FAMILY MEMBER 28"/>
    <property type="match status" value="1"/>
</dbReference>
<feature type="transmembrane region" description="Helical" evidence="8">
    <location>
        <begin position="819"/>
        <end position="838"/>
    </location>
</feature>
<accession>A0ABR2V1P2</accession>
<gene>
    <name evidence="10" type="ORF">SUNI508_00853</name>
</gene>
<keyword evidence="3 8" id="KW-0812">Transmembrane</keyword>
<dbReference type="Pfam" id="PF00005">
    <property type="entry name" value="ABC_tran"/>
    <property type="match status" value="1"/>
</dbReference>
<evidence type="ECO:0000256" key="5">
    <source>
        <dbReference type="ARBA" id="ARBA00022840"/>
    </source>
</evidence>
<keyword evidence="6 8" id="KW-1133">Transmembrane helix</keyword>
<evidence type="ECO:0000313" key="10">
    <source>
        <dbReference type="EMBL" id="KAK9420762.1"/>
    </source>
</evidence>
<feature type="transmembrane region" description="Helical" evidence="8">
    <location>
        <begin position="975"/>
        <end position="995"/>
    </location>
</feature>
<evidence type="ECO:0000256" key="7">
    <source>
        <dbReference type="ARBA" id="ARBA00023136"/>
    </source>
</evidence>
<dbReference type="Pfam" id="PF19055">
    <property type="entry name" value="ABC2_membrane_7"/>
    <property type="match status" value="1"/>
</dbReference>
<dbReference type="InterPro" id="IPR013525">
    <property type="entry name" value="ABC2_TM"/>
</dbReference>
<evidence type="ECO:0000256" key="3">
    <source>
        <dbReference type="ARBA" id="ARBA00022692"/>
    </source>
</evidence>
<evidence type="ECO:0000256" key="8">
    <source>
        <dbReference type="SAM" id="Phobius"/>
    </source>
</evidence>
<evidence type="ECO:0000256" key="1">
    <source>
        <dbReference type="ARBA" id="ARBA00004141"/>
    </source>
</evidence>
<dbReference type="EMBL" id="JARVKF010000223">
    <property type="protein sequence ID" value="KAK9420762.1"/>
    <property type="molecule type" value="Genomic_DNA"/>
</dbReference>
<dbReference type="Proteomes" id="UP001408356">
    <property type="component" value="Unassembled WGS sequence"/>
</dbReference>
<dbReference type="InterPro" id="IPR050352">
    <property type="entry name" value="ABCG_transporters"/>
</dbReference>
<keyword evidence="11" id="KW-1185">Reference proteome</keyword>
<keyword evidence="7 8" id="KW-0472">Membrane</keyword>
<comment type="caution">
    <text evidence="10">The sequence shown here is derived from an EMBL/GenBank/DDBJ whole genome shotgun (WGS) entry which is preliminary data.</text>
</comment>
<feature type="transmembrane region" description="Helical" evidence="8">
    <location>
        <begin position="871"/>
        <end position="890"/>
    </location>
</feature>
<name>A0ABR2V1P2_9PEZI</name>
<proteinExistence type="predicted"/>
<keyword evidence="4" id="KW-0547">Nucleotide-binding</keyword>
<feature type="domain" description="ABC transporter" evidence="9">
    <location>
        <begin position="491"/>
        <end position="730"/>
    </location>
</feature>
<feature type="transmembrane region" description="Helical" evidence="8">
    <location>
        <begin position="1050"/>
        <end position="1070"/>
    </location>
</feature>
<sequence length="1076" mass="116770">MAVPNLVAGIPPLPGHDEVVDLLSTSDTLHNTADGSVPYGFLGSTYYSWNNGCDLVGSYPLSVPVLCCLVSIHAIVLTIPQSVFDTATMGSSLLGIDPAYIPQDPFLPQFPTEGPSFLDTGACLCALQTLPHGEDSVAWQCIGNQTQGVYEVTTGKWFNAVNGGSNVDLPTDDNSNGPDTSTTFTWDANQNTLVEASDQTVLNGYDRACTAVNHTTFTTAFYRANDEIARNATPVDAMPCYQPGAVPIQIQDLASWESQGCSEGFLCANNTANSLPQYCPPITLCQESRLAGVVCQLGGKNIGMGPFEPVICQAGYYCPKPGKEMIKCPAGSYCQPGAAAPTPCSTGSRCPEGTSYQRTLIPIAALIIVDAILLVATMLLVLRSRFRKTANSHSASASHRSKGGLNGVSAKVSGYSALDETDRDQEMVPMNATYLPRAETWTGFHAVLDMGLTRNMKAEQLENAKGMSPELLSFVESMRRATDATQFGLSFKYSNLSFQPKKSSRMILQNVTGCIERGAVTAVMGGSGAGKSTFVNVLMGKTSHTGGSVAVNGIPGKLKRYKKLIGYVPQDDIVLPELTVYENILHSARIRLPQTWKDHEVVAHVNSVIDCLELSHVRDSMVGTVGKPVISGGQRKRVSIGMELAAAPMAIFLDEPTSGLDATAASSIMGTLKAIARLGISIIVIIHQPRMEIFEMLDNLILLGNGQLIYEGPEADVRPFFESIGFRFPEHSNYGDVVTDIITGNGRMYKSVGDISKESLISHWSSSPQFSGRTSRPESMISMTSSSMNKVLKTRGASRLWQTWLCLRRAMLQQYRNRLVLLSELALASIAGFLIGLAENSKKGVLFTGMYNSPYELVSVATDYKSTPETALLIAIAIGLVSAAPGVKVFSEEMLMHRREAEAGHSRLAYFTAKTISVLPRMLLGCLHFSTWVLLLAAPIIPWGTAFLVNLLYFYCIYGLASFLSMIMRREDAPLFATMISLIVGVLCGAAPPLAKVQTWHLEWLWRASPGVWLAEVYFGQMVAPFEYLYNVQRATQATGFHLDWLRLNLAVLFGIGSFYRLLAFIGLFAGKRIRL</sequence>
<dbReference type="PROSITE" id="PS50893">
    <property type="entry name" value="ABC_TRANSPORTER_2"/>
    <property type="match status" value="1"/>
</dbReference>
<dbReference type="InterPro" id="IPR017871">
    <property type="entry name" value="ABC_transporter-like_CS"/>
</dbReference>
<organism evidence="10 11">
    <name type="scientific">Seiridium unicorne</name>
    <dbReference type="NCBI Taxonomy" id="138068"/>
    <lineage>
        <taxon>Eukaryota</taxon>
        <taxon>Fungi</taxon>
        <taxon>Dikarya</taxon>
        <taxon>Ascomycota</taxon>
        <taxon>Pezizomycotina</taxon>
        <taxon>Sordariomycetes</taxon>
        <taxon>Xylariomycetidae</taxon>
        <taxon>Amphisphaeriales</taxon>
        <taxon>Sporocadaceae</taxon>
        <taxon>Seiridium</taxon>
    </lineage>
</organism>
<reference evidence="10 11" key="1">
    <citation type="journal article" date="2024" name="J. Plant Pathol.">
        <title>Sequence and assembly of the genome of Seiridium unicorne, isolate CBS 538.82, causal agent of cypress canker disease.</title>
        <authorList>
            <person name="Scali E."/>
            <person name="Rocca G.D."/>
            <person name="Danti R."/>
            <person name="Garbelotto M."/>
            <person name="Barberini S."/>
            <person name="Baroncelli R."/>
            <person name="Emiliani G."/>
        </authorList>
    </citation>
    <scope>NUCLEOTIDE SEQUENCE [LARGE SCALE GENOMIC DNA]</scope>
    <source>
        <strain evidence="10 11">BM-138-508</strain>
    </source>
</reference>
<dbReference type="Gene3D" id="3.40.50.300">
    <property type="entry name" value="P-loop containing nucleotide triphosphate hydrolases"/>
    <property type="match status" value="1"/>
</dbReference>
<evidence type="ECO:0000259" key="9">
    <source>
        <dbReference type="PROSITE" id="PS50893"/>
    </source>
</evidence>
<dbReference type="InterPro" id="IPR027417">
    <property type="entry name" value="P-loop_NTPase"/>
</dbReference>
<dbReference type="InterPro" id="IPR043926">
    <property type="entry name" value="ABCG_dom"/>
</dbReference>
<evidence type="ECO:0000256" key="4">
    <source>
        <dbReference type="ARBA" id="ARBA00022741"/>
    </source>
</evidence>